<keyword evidence="3" id="KW-1185">Reference proteome</keyword>
<comment type="caution">
    <text evidence="2">The sequence shown here is derived from an EMBL/GenBank/DDBJ whole genome shotgun (WGS) entry which is preliminary data.</text>
</comment>
<dbReference type="AlphaFoldDB" id="A0A2N5TIM9"/>
<dbReference type="EMBL" id="PGCJ01000627">
    <property type="protein sequence ID" value="PLW25336.1"/>
    <property type="molecule type" value="Genomic_DNA"/>
</dbReference>
<evidence type="ECO:0000313" key="2">
    <source>
        <dbReference type="EMBL" id="PLW25336.1"/>
    </source>
</evidence>
<evidence type="ECO:0000256" key="1">
    <source>
        <dbReference type="SAM" id="MobiDB-lite"/>
    </source>
</evidence>
<gene>
    <name evidence="2" type="ORF">PCANC_26839</name>
</gene>
<reference evidence="2 3" key="1">
    <citation type="submission" date="2017-11" db="EMBL/GenBank/DDBJ databases">
        <title>De novo assembly and phasing of dikaryotic genomes from two isolates of Puccinia coronata f. sp. avenae, the causal agent of oat crown rust.</title>
        <authorList>
            <person name="Miller M.E."/>
            <person name="Zhang Y."/>
            <person name="Omidvar V."/>
            <person name="Sperschneider J."/>
            <person name="Schwessinger B."/>
            <person name="Raley C."/>
            <person name="Palmer J.M."/>
            <person name="Garnica D."/>
            <person name="Upadhyaya N."/>
            <person name="Rathjen J."/>
            <person name="Taylor J.M."/>
            <person name="Park R.F."/>
            <person name="Dodds P.N."/>
            <person name="Hirsch C.D."/>
            <person name="Kianian S.F."/>
            <person name="Figueroa M."/>
        </authorList>
    </citation>
    <scope>NUCLEOTIDE SEQUENCE [LARGE SCALE GENOMIC DNA]</scope>
    <source>
        <strain evidence="2">12NC29</strain>
    </source>
</reference>
<accession>A0A2N5TIM9</accession>
<feature type="compositionally biased region" description="Basic and acidic residues" evidence="1">
    <location>
        <begin position="139"/>
        <end position="152"/>
    </location>
</feature>
<dbReference type="Proteomes" id="UP000235388">
    <property type="component" value="Unassembled WGS sequence"/>
</dbReference>
<sequence length="216" mass="24057">MVHFGQVIDSSDHEEITVNHEEITGDHEEITVVKPVPPDLVRSSTPHSYLEMSSERPRMGISSKQVDDSSADEDITLAEPLPNSAELLPNMNTSPPKSNPQEGLEKQETQGPPVKAHIRPNPENQSQSTTPEIANPKLQDTREGLEDQETKVPHIQPNLKTQYLPTTPKIASPKLQEEPEKYTSGEHLVKCPPEMSKVSLFHQITDAQKELNPVNM</sequence>
<feature type="compositionally biased region" description="Polar residues" evidence="1">
    <location>
        <begin position="122"/>
        <end position="132"/>
    </location>
</feature>
<evidence type="ECO:0000313" key="3">
    <source>
        <dbReference type="Proteomes" id="UP000235388"/>
    </source>
</evidence>
<proteinExistence type="predicted"/>
<name>A0A2N5TIM9_9BASI</name>
<feature type="compositionally biased region" description="Polar residues" evidence="1">
    <location>
        <begin position="90"/>
        <end position="101"/>
    </location>
</feature>
<organism evidence="2 3">
    <name type="scientific">Puccinia coronata f. sp. avenae</name>
    <dbReference type="NCBI Taxonomy" id="200324"/>
    <lineage>
        <taxon>Eukaryota</taxon>
        <taxon>Fungi</taxon>
        <taxon>Dikarya</taxon>
        <taxon>Basidiomycota</taxon>
        <taxon>Pucciniomycotina</taxon>
        <taxon>Pucciniomycetes</taxon>
        <taxon>Pucciniales</taxon>
        <taxon>Pucciniaceae</taxon>
        <taxon>Puccinia</taxon>
    </lineage>
</organism>
<feature type="region of interest" description="Disordered" evidence="1">
    <location>
        <begin position="37"/>
        <end position="183"/>
    </location>
</feature>
<protein>
    <submittedName>
        <fullName evidence="2">Uncharacterized protein</fullName>
    </submittedName>
</protein>